<feature type="transmembrane region" description="Helical" evidence="1">
    <location>
        <begin position="75"/>
        <end position="93"/>
    </location>
</feature>
<dbReference type="Proteomes" id="UP001595789">
    <property type="component" value="Unassembled WGS sequence"/>
</dbReference>
<dbReference type="RefSeq" id="WP_378988551.1">
    <property type="nucleotide sequence ID" value="NZ_JBHSBW010000016.1"/>
</dbReference>
<feature type="transmembrane region" description="Helical" evidence="1">
    <location>
        <begin position="12"/>
        <end position="38"/>
    </location>
</feature>
<reference evidence="3" key="1">
    <citation type="journal article" date="2019" name="Int. J. Syst. Evol. Microbiol.">
        <title>The Global Catalogue of Microorganisms (GCM) 10K type strain sequencing project: providing services to taxonomists for standard genome sequencing and annotation.</title>
        <authorList>
            <consortium name="The Broad Institute Genomics Platform"/>
            <consortium name="The Broad Institute Genome Sequencing Center for Infectious Disease"/>
            <person name="Wu L."/>
            <person name="Ma J."/>
        </authorList>
    </citation>
    <scope>NUCLEOTIDE SEQUENCE [LARGE SCALE GENOMIC DNA]</scope>
    <source>
        <strain evidence="3">CCM 8691</strain>
    </source>
</reference>
<proteinExistence type="predicted"/>
<name>A0ABV8PDK3_9SPHI</name>
<sequence length="128" mass="13993">MKTRIPSNLLDRTGMTASIACAIHCAALPIIASLLPLYGMEFLSNPLFELAMLSLSVLIGISALFTSYKIHRQKLPFMILMLGFIFIACGHLLAGLEAFLIPVGGVLIAASHLLNIKLNHKCRKDHHN</sequence>
<protein>
    <submittedName>
        <fullName evidence="2">MerC domain-containing protein</fullName>
    </submittedName>
</protein>
<dbReference type="EMBL" id="JBHSBW010000016">
    <property type="protein sequence ID" value="MFC4213390.1"/>
    <property type="molecule type" value="Genomic_DNA"/>
</dbReference>
<comment type="caution">
    <text evidence="2">The sequence shown here is derived from an EMBL/GenBank/DDBJ whole genome shotgun (WGS) entry which is preliminary data.</text>
</comment>
<feature type="transmembrane region" description="Helical" evidence="1">
    <location>
        <begin position="50"/>
        <end position="68"/>
    </location>
</feature>
<evidence type="ECO:0000313" key="3">
    <source>
        <dbReference type="Proteomes" id="UP001595789"/>
    </source>
</evidence>
<dbReference type="InterPro" id="IPR004891">
    <property type="entry name" value="Mercury-R_MerC"/>
</dbReference>
<organism evidence="2 3">
    <name type="scientific">Pedobacter lithocola</name>
    <dbReference type="NCBI Taxonomy" id="1908239"/>
    <lineage>
        <taxon>Bacteria</taxon>
        <taxon>Pseudomonadati</taxon>
        <taxon>Bacteroidota</taxon>
        <taxon>Sphingobacteriia</taxon>
        <taxon>Sphingobacteriales</taxon>
        <taxon>Sphingobacteriaceae</taxon>
        <taxon>Pedobacter</taxon>
    </lineage>
</organism>
<keyword evidence="1" id="KW-0812">Transmembrane</keyword>
<keyword evidence="1" id="KW-0472">Membrane</keyword>
<feature type="transmembrane region" description="Helical" evidence="1">
    <location>
        <begin position="99"/>
        <end position="116"/>
    </location>
</feature>
<gene>
    <name evidence="2" type="ORF">ACFOWA_19515</name>
</gene>
<accession>A0ABV8PDK3</accession>
<evidence type="ECO:0000256" key="1">
    <source>
        <dbReference type="SAM" id="Phobius"/>
    </source>
</evidence>
<dbReference type="Pfam" id="PF03203">
    <property type="entry name" value="MerC"/>
    <property type="match status" value="1"/>
</dbReference>
<keyword evidence="1" id="KW-1133">Transmembrane helix</keyword>
<keyword evidence="3" id="KW-1185">Reference proteome</keyword>
<evidence type="ECO:0000313" key="2">
    <source>
        <dbReference type="EMBL" id="MFC4213390.1"/>
    </source>
</evidence>